<dbReference type="Proteomes" id="UP000652219">
    <property type="component" value="Unassembled WGS sequence"/>
</dbReference>
<evidence type="ECO:0008006" key="3">
    <source>
        <dbReference type="Google" id="ProtNLM"/>
    </source>
</evidence>
<dbReference type="AlphaFoldDB" id="A0A8H6JSG3"/>
<organism evidence="1 2">
    <name type="scientific">Colletotrichum sojae</name>
    <dbReference type="NCBI Taxonomy" id="2175907"/>
    <lineage>
        <taxon>Eukaryota</taxon>
        <taxon>Fungi</taxon>
        <taxon>Dikarya</taxon>
        <taxon>Ascomycota</taxon>
        <taxon>Pezizomycotina</taxon>
        <taxon>Sordariomycetes</taxon>
        <taxon>Hypocreomycetidae</taxon>
        <taxon>Glomerellales</taxon>
        <taxon>Glomerellaceae</taxon>
        <taxon>Colletotrichum</taxon>
        <taxon>Colletotrichum orchidearum species complex</taxon>
    </lineage>
</organism>
<reference evidence="1 2" key="1">
    <citation type="journal article" date="2020" name="Phytopathology">
        <title>Genome Sequence Resources of Colletotrichum truncatum, C. plurivorum, C. musicola, and C. sojae: Four Species Pathogenic to Soybean (Glycine max).</title>
        <authorList>
            <person name="Rogerio F."/>
            <person name="Boufleur T.R."/>
            <person name="Ciampi-Guillardi M."/>
            <person name="Sukno S.A."/>
            <person name="Thon M.R."/>
            <person name="Massola Junior N.S."/>
            <person name="Baroncelli R."/>
        </authorList>
    </citation>
    <scope>NUCLEOTIDE SEQUENCE [LARGE SCALE GENOMIC DNA]</scope>
    <source>
        <strain evidence="1 2">LFN0009</strain>
    </source>
</reference>
<sequence length="278" mass="31106">MEEPKAALKTKIIPQYCKHHSGSKYEYPAASPVHNINDVAITLSENIIGSKPWTPNEEILKETVIRVLAQHGNATKSKIVSADTIFPLMKTIDDLCFPGLLFPTKQINHLSHPVLLQISQVPQAGHVGWTQALKVRPGSRAVGSRTMGPSILIRLSTVRYHGNVKKEKLTLREVMQVAVHEMIHAYLILLSCRHEQCSADFELMHRGDGDGHGLAFVALLKAVIGQMQSWAPVMEDFGMMDEAIHPYEDFSVKLWKRGEGIKSRGRAQRVWWLAAQPL</sequence>
<accession>A0A8H6JSG3</accession>
<evidence type="ECO:0000313" key="2">
    <source>
        <dbReference type="Proteomes" id="UP000652219"/>
    </source>
</evidence>
<evidence type="ECO:0000313" key="1">
    <source>
        <dbReference type="EMBL" id="KAF6818173.1"/>
    </source>
</evidence>
<protein>
    <recommendedName>
        <fullName evidence="3">SprT-like domain-containing protein</fullName>
    </recommendedName>
</protein>
<proteinExistence type="predicted"/>
<comment type="caution">
    <text evidence="1">The sequence shown here is derived from an EMBL/GenBank/DDBJ whole genome shotgun (WGS) entry which is preliminary data.</text>
</comment>
<gene>
    <name evidence="1" type="ORF">CSOJ01_02054</name>
</gene>
<dbReference type="EMBL" id="WIGN01000017">
    <property type="protein sequence ID" value="KAF6818173.1"/>
    <property type="molecule type" value="Genomic_DNA"/>
</dbReference>
<name>A0A8H6JSG3_9PEZI</name>
<keyword evidence="2" id="KW-1185">Reference proteome</keyword>